<dbReference type="Proteomes" id="UP000092443">
    <property type="component" value="Unplaced"/>
</dbReference>
<reference evidence="3" key="1">
    <citation type="submission" date="2025-08" db="UniProtKB">
        <authorList>
            <consortium name="RefSeq"/>
        </authorList>
    </citation>
    <scope>IDENTIFICATION</scope>
    <source>
        <tissue evidence="3">Whole body pupa</tissue>
    </source>
</reference>
<accession>A0A8U0WHA3</accession>
<dbReference type="AlphaFoldDB" id="A0A8U0WHA3"/>
<dbReference type="GeneID" id="119634371"/>
<dbReference type="Pfam" id="PF03644">
    <property type="entry name" value="Glyco_hydro_85"/>
    <property type="match status" value="1"/>
</dbReference>
<dbReference type="PANTHER" id="PTHR13246:SF1">
    <property type="entry name" value="CYTOSOLIC ENDO-BETA-N-ACETYLGLUCOSAMINIDASE"/>
    <property type="match status" value="1"/>
</dbReference>
<dbReference type="PANTHER" id="PTHR13246">
    <property type="entry name" value="ENDO BETA N-ACETYLGLUCOSAMINIDASE"/>
    <property type="match status" value="1"/>
</dbReference>
<dbReference type="RefSeq" id="XP_037884400.1">
    <property type="nucleotide sequence ID" value="XM_038028472.1"/>
</dbReference>
<evidence type="ECO:0000259" key="1">
    <source>
        <dbReference type="Pfam" id="PF03644"/>
    </source>
</evidence>
<keyword evidence="2" id="KW-1185">Reference proteome</keyword>
<evidence type="ECO:0000313" key="3">
    <source>
        <dbReference type="RefSeq" id="XP_037884400.1"/>
    </source>
</evidence>
<dbReference type="InterPro" id="IPR005201">
    <property type="entry name" value="TIM_ENGase"/>
</dbReference>
<name>A0A8U0WHA3_9MUSC</name>
<organism evidence="2 3">
    <name type="scientific">Glossina fuscipes</name>
    <dbReference type="NCBI Taxonomy" id="7396"/>
    <lineage>
        <taxon>Eukaryota</taxon>
        <taxon>Metazoa</taxon>
        <taxon>Ecdysozoa</taxon>
        <taxon>Arthropoda</taxon>
        <taxon>Hexapoda</taxon>
        <taxon>Insecta</taxon>
        <taxon>Pterygota</taxon>
        <taxon>Neoptera</taxon>
        <taxon>Endopterygota</taxon>
        <taxon>Diptera</taxon>
        <taxon>Brachycera</taxon>
        <taxon>Muscomorpha</taxon>
        <taxon>Hippoboscoidea</taxon>
        <taxon>Glossinidae</taxon>
        <taxon>Glossina</taxon>
    </lineage>
</organism>
<dbReference type="Gene3D" id="3.20.20.80">
    <property type="entry name" value="Glycosidases"/>
    <property type="match status" value="1"/>
</dbReference>
<evidence type="ECO:0000313" key="2">
    <source>
        <dbReference type="Proteomes" id="UP000092443"/>
    </source>
</evidence>
<sequence length="196" mass="23205">MCDHCDDSCNQLEAEALHNNEQLLNFKVRSKHIDWHMYVKPLRPRYAKPIYLKKQFNLLSNYNEQIDDSNRRELLLCHDMMGNYLEDRHFNSSKKFDDYRFYHWSGVDYFCYFSHHYVTIPPCGWINAAHKHGVRVLGTFITEGHTGDQLLHDVLASREMVNNIVSAMVKLCKHYGFEGWLVNIECKVNSNDMENL</sequence>
<gene>
    <name evidence="3" type="primary">LOC119634371</name>
</gene>
<proteinExistence type="predicted"/>
<feature type="domain" description="Cytosolic endo-beta-N-acetylglucosaminidase TIM barrel" evidence="1">
    <location>
        <begin position="84"/>
        <end position="190"/>
    </location>
</feature>
<dbReference type="InterPro" id="IPR032979">
    <property type="entry name" value="ENGase"/>
</dbReference>
<dbReference type="KEGG" id="gfs:119634371"/>
<dbReference type="GO" id="GO:0033925">
    <property type="term" value="F:mannosyl-glycoprotein endo-beta-N-acetylglucosaminidase activity"/>
    <property type="evidence" value="ECO:0007669"/>
    <property type="project" value="UniProtKB-EC"/>
</dbReference>
<dbReference type="GO" id="GO:0005829">
    <property type="term" value="C:cytosol"/>
    <property type="evidence" value="ECO:0007669"/>
    <property type="project" value="UniProtKB-SubCell"/>
</dbReference>
<protein>
    <submittedName>
        <fullName evidence="3">Cytosolic endo-beta-N-acetylglucosaminidase-like</fullName>
    </submittedName>
</protein>